<gene>
    <name evidence="1" type="ORF">BJ999_000578</name>
</gene>
<dbReference type="EMBL" id="JACCBT010000001">
    <property type="protein sequence ID" value="NYE10282.1"/>
    <property type="molecule type" value="Genomic_DNA"/>
</dbReference>
<dbReference type="AlphaFoldDB" id="A0A7Y9K946"/>
<proteinExistence type="predicted"/>
<name>A0A7Y9K946_9ACTN</name>
<comment type="caution">
    <text evidence="1">The sequence shown here is derived from an EMBL/GenBank/DDBJ whole genome shotgun (WGS) entry which is preliminary data.</text>
</comment>
<evidence type="ECO:0000313" key="1">
    <source>
        <dbReference type="EMBL" id="NYE10282.1"/>
    </source>
</evidence>
<keyword evidence="2" id="KW-1185">Reference proteome</keyword>
<organism evidence="1 2">
    <name type="scientific">Actinomadura citrea</name>
    <dbReference type="NCBI Taxonomy" id="46158"/>
    <lineage>
        <taxon>Bacteria</taxon>
        <taxon>Bacillati</taxon>
        <taxon>Actinomycetota</taxon>
        <taxon>Actinomycetes</taxon>
        <taxon>Streptosporangiales</taxon>
        <taxon>Thermomonosporaceae</taxon>
        <taxon>Actinomadura</taxon>
    </lineage>
</organism>
<evidence type="ECO:0000313" key="2">
    <source>
        <dbReference type="Proteomes" id="UP000591272"/>
    </source>
</evidence>
<reference evidence="1 2" key="1">
    <citation type="submission" date="2020-07" db="EMBL/GenBank/DDBJ databases">
        <title>Sequencing the genomes of 1000 actinobacteria strains.</title>
        <authorList>
            <person name="Klenk H.-P."/>
        </authorList>
    </citation>
    <scope>NUCLEOTIDE SEQUENCE [LARGE SCALE GENOMIC DNA]</scope>
    <source>
        <strain evidence="1 2">DSM 43461</strain>
    </source>
</reference>
<protein>
    <submittedName>
        <fullName evidence="1">Uncharacterized protein</fullName>
    </submittedName>
</protein>
<dbReference type="RefSeq" id="WP_179831821.1">
    <property type="nucleotide sequence ID" value="NZ_BMRD01000005.1"/>
</dbReference>
<sequence>MPVTDHQIATLRAQLTGRIDEHRRLLSQMDIATANQYLSLATAAFFEAALRRFVRDGSPVDDAEIIEFVTSVRLRLGDPDDLDAQTAETLIKIAVEKSPVEAQNGISADAANGTRIILLSGMVGDLDLTPDQLEEFLNAARRMTDTAFA</sequence>
<accession>A0A7Y9K946</accession>
<dbReference type="Proteomes" id="UP000591272">
    <property type="component" value="Unassembled WGS sequence"/>
</dbReference>